<gene>
    <name evidence="4" type="ORF">LUZ62_071341</name>
</gene>
<dbReference type="AlphaFoldDB" id="A0AAV8D164"/>
<dbReference type="InterPro" id="IPR001245">
    <property type="entry name" value="Ser-Thr/Tyr_kinase_cat_dom"/>
</dbReference>
<dbReference type="Pfam" id="PF07714">
    <property type="entry name" value="PK_Tyr_Ser-Thr"/>
    <property type="match status" value="1"/>
</dbReference>
<dbReference type="GO" id="GO:0005524">
    <property type="term" value="F:ATP binding"/>
    <property type="evidence" value="ECO:0007669"/>
    <property type="project" value="UniProtKB-KW"/>
</dbReference>
<keyword evidence="5" id="KW-1185">Reference proteome</keyword>
<evidence type="ECO:0000259" key="3">
    <source>
        <dbReference type="PROSITE" id="PS50011"/>
    </source>
</evidence>
<evidence type="ECO:0000256" key="1">
    <source>
        <dbReference type="ARBA" id="ARBA00022741"/>
    </source>
</evidence>
<dbReference type="InterPro" id="IPR011009">
    <property type="entry name" value="Kinase-like_dom_sf"/>
</dbReference>
<evidence type="ECO:0000313" key="5">
    <source>
        <dbReference type="Proteomes" id="UP001140206"/>
    </source>
</evidence>
<dbReference type="EMBL" id="JAMFTS010000004">
    <property type="protein sequence ID" value="KAJ4760966.1"/>
    <property type="molecule type" value="Genomic_DNA"/>
</dbReference>
<evidence type="ECO:0000256" key="2">
    <source>
        <dbReference type="ARBA" id="ARBA00022840"/>
    </source>
</evidence>
<accession>A0AAV8D164</accession>
<keyword evidence="4" id="KW-0808">Transferase</keyword>
<dbReference type="PANTHER" id="PTHR27005:SF479">
    <property type="entry name" value="OS06G0706600 PROTEIN"/>
    <property type="match status" value="1"/>
</dbReference>
<dbReference type="GO" id="GO:0005886">
    <property type="term" value="C:plasma membrane"/>
    <property type="evidence" value="ECO:0007669"/>
    <property type="project" value="TreeGrafter"/>
</dbReference>
<dbReference type="Proteomes" id="UP001140206">
    <property type="component" value="Chromosome 4"/>
</dbReference>
<keyword evidence="1" id="KW-0547">Nucleotide-binding</keyword>
<name>A0AAV8D164_9POAL</name>
<dbReference type="GO" id="GO:0004674">
    <property type="term" value="F:protein serine/threonine kinase activity"/>
    <property type="evidence" value="ECO:0007669"/>
    <property type="project" value="TreeGrafter"/>
</dbReference>
<organism evidence="4 5">
    <name type="scientific">Rhynchospora pubera</name>
    <dbReference type="NCBI Taxonomy" id="906938"/>
    <lineage>
        <taxon>Eukaryota</taxon>
        <taxon>Viridiplantae</taxon>
        <taxon>Streptophyta</taxon>
        <taxon>Embryophyta</taxon>
        <taxon>Tracheophyta</taxon>
        <taxon>Spermatophyta</taxon>
        <taxon>Magnoliopsida</taxon>
        <taxon>Liliopsida</taxon>
        <taxon>Poales</taxon>
        <taxon>Cyperaceae</taxon>
        <taxon>Cyperoideae</taxon>
        <taxon>Rhynchosporeae</taxon>
        <taxon>Rhynchospora</taxon>
    </lineage>
</organism>
<dbReference type="GO" id="GO:0007166">
    <property type="term" value="P:cell surface receptor signaling pathway"/>
    <property type="evidence" value="ECO:0007669"/>
    <property type="project" value="InterPro"/>
</dbReference>
<keyword evidence="2" id="KW-0067">ATP-binding</keyword>
<sequence length="152" mass="17755">MQSYQLTDKSDVYSFGVVLLELLTGKPVINFFATEEERSLSSHCLYAMKENKMHELLNAEFKSEVDDIEVLMEVARLAKECLNMKGEDRPTMKEVAEELSRIRKIKQHPWEQEYHQEEKEALLNETSHSIETEHTNYFSLEKKAQKSLSIGR</sequence>
<reference evidence="4" key="1">
    <citation type="submission" date="2022-08" db="EMBL/GenBank/DDBJ databases">
        <authorList>
            <person name="Marques A."/>
        </authorList>
    </citation>
    <scope>NUCLEOTIDE SEQUENCE</scope>
    <source>
        <strain evidence="4">RhyPub2mFocal</strain>
        <tissue evidence="4">Leaves</tissue>
    </source>
</reference>
<dbReference type="InterPro" id="IPR000719">
    <property type="entry name" value="Prot_kinase_dom"/>
</dbReference>
<dbReference type="Gene3D" id="1.10.510.10">
    <property type="entry name" value="Transferase(Phosphotransferase) domain 1"/>
    <property type="match status" value="1"/>
</dbReference>
<dbReference type="PANTHER" id="PTHR27005">
    <property type="entry name" value="WALL-ASSOCIATED RECEPTOR KINASE-LIKE 21"/>
    <property type="match status" value="1"/>
</dbReference>
<dbReference type="InterPro" id="IPR045274">
    <property type="entry name" value="WAK-like"/>
</dbReference>
<keyword evidence="4" id="KW-0418">Kinase</keyword>
<comment type="caution">
    <text evidence="4">The sequence shown here is derived from an EMBL/GenBank/DDBJ whole genome shotgun (WGS) entry which is preliminary data.</text>
</comment>
<evidence type="ECO:0000313" key="4">
    <source>
        <dbReference type="EMBL" id="KAJ4760966.1"/>
    </source>
</evidence>
<feature type="domain" description="Protein kinase" evidence="3">
    <location>
        <begin position="1"/>
        <end position="111"/>
    </location>
</feature>
<proteinExistence type="predicted"/>
<dbReference type="PROSITE" id="PS50011">
    <property type="entry name" value="PROTEIN_KINASE_DOM"/>
    <property type="match status" value="1"/>
</dbReference>
<dbReference type="SUPFAM" id="SSF56112">
    <property type="entry name" value="Protein kinase-like (PK-like)"/>
    <property type="match status" value="1"/>
</dbReference>
<protein>
    <submittedName>
        <fullName evidence="4">Wall-associated kinase family protein</fullName>
    </submittedName>
</protein>